<dbReference type="EMBL" id="JBHSVR010000001">
    <property type="protein sequence ID" value="MFC6632701.1"/>
    <property type="molecule type" value="Genomic_DNA"/>
</dbReference>
<keyword evidence="3" id="KW-1185">Reference proteome</keyword>
<dbReference type="InterPro" id="IPR032623">
    <property type="entry name" value="FecR_N"/>
</dbReference>
<comment type="caution">
    <text evidence="2">The sequence shown here is derived from an EMBL/GenBank/DDBJ whole genome shotgun (WGS) entry which is preliminary data.</text>
</comment>
<gene>
    <name evidence="2" type="ORF">ACFQBM_05390</name>
</gene>
<name>A0ABW1YIX8_9GAMM</name>
<evidence type="ECO:0000259" key="1">
    <source>
        <dbReference type="Pfam" id="PF16220"/>
    </source>
</evidence>
<dbReference type="Proteomes" id="UP001596425">
    <property type="component" value="Unassembled WGS sequence"/>
</dbReference>
<evidence type="ECO:0000313" key="2">
    <source>
        <dbReference type="EMBL" id="MFC6632701.1"/>
    </source>
</evidence>
<dbReference type="RefSeq" id="WP_193191963.1">
    <property type="nucleotide sequence ID" value="NZ_JACZFR010000025.1"/>
</dbReference>
<protein>
    <submittedName>
        <fullName evidence="2">FecR/PupR family sigma factor regulator</fullName>
    </submittedName>
</protein>
<proteinExistence type="predicted"/>
<evidence type="ECO:0000313" key="3">
    <source>
        <dbReference type="Proteomes" id="UP001596425"/>
    </source>
</evidence>
<sequence>MTDIECGDAAWNQAVDWLMREHEESLDDAAREALIDWLASPAHRKAYEQARTLWLVTGLVPTSDEQSDPPSDDD</sequence>
<reference evidence="3" key="1">
    <citation type="journal article" date="2019" name="Int. J. Syst. Evol. Microbiol.">
        <title>The Global Catalogue of Microorganisms (GCM) 10K type strain sequencing project: providing services to taxonomists for standard genome sequencing and annotation.</title>
        <authorList>
            <consortium name="The Broad Institute Genomics Platform"/>
            <consortium name="The Broad Institute Genome Sequencing Center for Infectious Disease"/>
            <person name="Wu L."/>
            <person name="Ma J."/>
        </authorList>
    </citation>
    <scope>NUCLEOTIDE SEQUENCE [LARGE SCALE GENOMIC DNA]</scope>
    <source>
        <strain evidence="3">CGMCC 1.13718</strain>
    </source>
</reference>
<dbReference type="Pfam" id="PF16220">
    <property type="entry name" value="DUF4880"/>
    <property type="match status" value="1"/>
</dbReference>
<feature type="domain" description="FecR N-terminal" evidence="1">
    <location>
        <begin position="13"/>
        <end position="53"/>
    </location>
</feature>
<organism evidence="2 3">
    <name type="scientific">Microbulbifer taiwanensis</name>
    <dbReference type="NCBI Taxonomy" id="986746"/>
    <lineage>
        <taxon>Bacteria</taxon>
        <taxon>Pseudomonadati</taxon>
        <taxon>Pseudomonadota</taxon>
        <taxon>Gammaproteobacteria</taxon>
        <taxon>Cellvibrionales</taxon>
        <taxon>Microbulbiferaceae</taxon>
        <taxon>Microbulbifer</taxon>
    </lineage>
</organism>
<accession>A0ABW1YIX8</accession>